<dbReference type="EMBL" id="BK067784">
    <property type="protein sequence ID" value="DBA51791.1"/>
    <property type="molecule type" value="Genomic_DNA"/>
</dbReference>
<evidence type="ECO:0000313" key="1">
    <source>
        <dbReference type="EMBL" id="DBA51791.1"/>
    </source>
</evidence>
<reference evidence="1" key="1">
    <citation type="journal article" date="2024" name="Environ. Microbiol. Rep.">
        <title>Hiding in plain sight: The discovery of complete genomes of 11 hypothetical spindle-shaped viruses that putatively infect mesophilic ammonia-oxidizing archaea.</title>
        <authorList>
            <person name="Ni Y."/>
            <person name="Xu T."/>
            <person name="Yan S."/>
            <person name="Chen L."/>
            <person name="Wang Y."/>
        </authorList>
    </citation>
    <scope>NUCLEOTIDE SEQUENCE</scope>
    <source>
        <strain evidence="1">NMH1</strain>
    </source>
</reference>
<accession>A0AAT9J777</accession>
<sequence>MNDKDLENLYKLNLDLFDSWSELYDIETDPEAKEAMKKHLDSMDLVLGWVEKTLEYKDETVRTLR</sequence>
<protein>
    <submittedName>
        <fullName evidence="1">ORF25</fullName>
    </submittedName>
</protein>
<name>A0AAT9J777_9VIRU</name>
<proteinExistence type="predicted"/>
<organism evidence="1">
    <name type="scientific">Nitrosopumilaceae spindle-shaped virus</name>
    <dbReference type="NCBI Taxonomy" id="3065433"/>
    <lineage>
        <taxon>Viruses</taxon>
    </lineage>
</organism>
<reference evidence="1" key="2">
    <citation type="submission" date="2024-03" db="EMBL/GenBank/DDBJ databases">
        <authorList>
            <person name="Ni Y."/>
            <person name="Xu T."/>
            <person name="Yan S."/>
            <person name="Chen L."/>
            <person name="Wang Y."/>
        </authorList>
    </citation>
    <scope>NUCLEOTIDE SEQUENCE</scope>
    <source>
        <strain evidence="1">NMH1</strain>
    </source>
</reference>